<protein>
    <recommendedName>
        <fullName evidence="1">Coatomer alpha subunit C-terminal domain-containing protein</fullName>
    </recommendedName>
</protein>
<proteinExistence type="predicted"/>
<dbReference type="GO" id="GO:0006886">
    <property type="term" value="P:intracellular protein transport"/>
    <property type="evidence" value="ECO:0007669"/>
    <property type="project" value="InterPro"/>
</dbReference>
<accession>A0AAD2DME4</accession>
<sequence length="136" mass="15302">MQLICSDIDGGSYEILENAGHLPLAYITASVHGLHDIANRKGIFEGGLDNTDRSAEEDYEEAADADWSEALDIGEVENMQNGDISMVLGEEDVHMEIKRKELTDNPIRQQELAAYFTHCKLQLPHRRLPLVRNWPA</sequence>
<dbReference type="AlphaFoldDB" id="A0AAD2DME4"/>
<reference evidence="2" key="1">
    <citation type="submission" date="2023-05" db="EMBL/GenBank/DDBJ databases">
        <authorList>
            <person name="Huff M."/>
        </authorList>
    </citation>
    <scope>NUCLEOTIDE SEQUENCE</scope>
</reference>
<keyword evidence="3" id="KW-1185">Reference proteome</keyword>
<feature type="domain" description="Coatomer alpha subunit C-terminal" evidence="1">
    <location>
        <begin position="94"/>
        <end position="131"/>
    </location>
</feature>
<evidence type="ECO:0000313" key="2">
    <source>
        <dbReference type="EMBL" id="CAI9759324.1"/>
    </source>
</evidence>
<name>A0AAD2DME4_9LAMI</name>
<evidence type="ECO:0000259" key="1">
    <source>
        <dbReference type="Pfam" id="PF06957"/>
    </source>
</evidence>
<gene>
    <name evidence="2" type="ORF">FPE_LOCUS6754</name>
</gene>
<dbReference type="GO" id="GO:0016192">
    <property type="term" value="P:vesicle-mediated transport"/>
    <property type="evidence" value="ECO:0007669"/>
    <property type="project" value="InterPro"/>
</dbReference>
<evidence type="ECO:0000313" key="3">
    <source>
        <dbReference type="Proteomes" id="UP000834106"/>
    </source>
</evidence>
<dbReference type="InterPro" id="IPR010714">
    <property type="entry name" value="Coatomer_asu_C"/>
</dbReference>
<organism evidence="2 3">
    <name type="scientific">Fraxinus pennsylvanica</name>
    <dbReference type="NCBI Taxonomy" id="56036"/>
    <lineage>
        <taxon>Eukaryota</taxon>
        <taxon>Viridiplantae</taxon>
        <taxon>Streptophyta</taxon>
        <taxon>Embryophyta</taxon>
        <taxon>Tracheophyta</taxon>
        <taxon>Spermatophyta</taxon>
        <taxon>Magnoliopsida</taxon>
        <taxon>eudicotyledons</taxon>
        <taxon>Gunneridae</taxon>
        <taxon>Pentapetalae</taxon>
        <taxon>asterids</taxon>
        <taxon>lamiids</taxon>
        <taxon>Lamiales</taxon>
        <taxon>Oleaceae</taxon>
        <taxon>Oleeae</taxon>
        <taxon>Fraxinus</taxon>
    </lineage>
</organism>
<dbReference type="GO" id="GO:0030126">
    <property type="term" value="C:COPI vesicle coat"/>
    <property type="evidence" value="ECO:0007669"/>
    <property type="project" value="InterPro"/>
</dbReference>
<dbReference type="EMBL" id="OU503039">
    <property type="protein sequence ID" value="CAI9759324.1"/>
    <property type="molecule type" value="Genomic_DNA"/>
</dbReference>
<dbReference type="GO" id="GO:0005198">
    <property type="term" value="F:structural molecule activity"/>
    <property type="evidence" value="ECO:0007669"/>
    <property type="project" value="InterPro"/>
</dbReference>
<dbReference type="Pfam" id="PF06957">
    <property type="entry name" value="COPI_C"/>
    <property type="match status" value="1"/>
</dbReference>
<dbReference type="Proteomes" id="UP000834106">
    <property type="component" value="Chromosome 4"/>
</dbReference>